<dbReference type="Gene3D" id="3.30.565.10">
    <property type="entry name" value="Histidine kinase-like ATPase, C-terminal domain"/>
    <property type="match status" value="1"/>
</dbReference>
<evidence type="ECO:0000313" key="10">
    <source>
        <dbReference type="Proteomes" id="UP001580391"/>
    </source>
</evidence>
<sequence length="765" mass="86459">MISPLPSELISFTKFFEHSRMNGVYLLHLLRDEQGILKDWKFEFCNETAARNIGMSLSDVLGRTYGEIRPGALEKNPDLVAFMGSLSKAGSEWRGVMPSTVNGRSYDCSLFSPKDDWIISIAKDLSQEMKEKDVFREAAFQSKEEVYYFEPVFGPDGKIEDFTFGDLNPAGERHLKMGREEVLGKRLCLYFPYNLSSGLFDLYVHAYTSGESLEKEYTVPEGARAPETYRVKVAKVHEGLLVSNSNITNLRNVEKEIRVQKELLESTYLASNDGYWDYDFSENKLFLSKRWKTMLGYEEAEISNDPNVWRKLVHPKDLRIALSAFERQRTEGAERFDKVLRFRKKDGDYLFVRSRAMIVFDDSGEPIRMVGTHTDISAAKETELALAKAKEAAEKSYNAKSEFLGMISHEMRTPLFGIAGMANLLSQTDLDELQKDYLKDLISSSNILSRLIDDLLQVVTLDAAKIEIRQEPFGIRNLIDMIRKLAEPRAKEKDLNLEIHLAPNVPEKITGDRTRIEQVLLNLLVNSVKFTDRGTVSLHIDLESPTSIAFTVRDTGIGIEEEARKRIFEAFHQEDLADARKYKGVGLGLYIAQKLVYLMKGEIRLESDPGRGSEFKVILPLHSPVITAPETKKTPQNSVPTFPSGKVLVVDDNEINLKILSKHLSRTGVKTDSALSGFEALKILETEENKYDLIFLDLQMPGMDGYSTADAIRALKSSNSKIPIVAVTASSFSETFEKCAEHGIDGFIGKPFEPEQLYKVLSNYI</sequence>
<dbReference type="PROSITE" id="PS50113">
    <property type="entry name" value="PAC"/>
    <property type="match status" value="1"/>
</dbReference>
<dbReference type="NCBIfam" id="TIGR00229">
    <property type="entry name" value="sensory_box"/>
    <property type="match status" value="1"/>
</dbReference>
<dbReference type="EC" id="2.7.13.3" evidence="2"/>
<dbReference type="Pfam" id="PF02518">
    <property type="entry name" value="HATPase_c"/>
    <property type="match status" value="1"/>
</dbReference>
<dbReference type="Proteomes" id="UP001580391">
    <property type="component" value="Unassembled WGS sequence"/>
</dbReference>
<dbReference type="GO" id="GO:0005524">
    <property type="term" value="F:ATP binding"/>
    <property type="evidence" value="ECO:0007669"/>
    <property type="project" value="UniProtKB-KW"/>
</dbReference>
<comment type="catalytic activity">
    <reaction evidence="1">
        <text>ATP + protein L-histidine = ADP + protein N-phospho-L-histidine.</text>
        <dbReference type="EC" id="2.7.13.3"/>
    </reaction>
</comment>
<dbReference type="InterPro" id="IPR036890">
    <property type="entry name" value="HATPase_C_sf"/>
</dbReference>
<accession>A0ABV5BNK6</accession>
<gene>
    <name evidence="9" type="ORF">ACE5IX_04230</name>
</gene>
<dbReference type="SMART" id="SM00448">
    <property type="entry name" value="REC"/>
    <property type="match status" value="1"/>
</dbReference>
<dbReference type="SUPFAM" id="SSF52172">
    <property type="entry name" value="CheY-like"/>
    <property type="match status" value="1"/>
</dbReference>
<dbReference type="InterPro" id="IPR001610">
    <property type="entry name" value="PAC"/>
</dbReference>
<dbReference type="CDD" id="cd00082">
    <property type="entry name" value="HisKA"/>
    <property type="match status" value="1"/>
</dbReference>
<dbReference type="InterPro" id="IPR004358">
    <property type="entry name" value="Sig_transdc_His_kin-like_C"/>
</dbReference>
<dbReference type="InterPro" id="IPR003661">
    <property type="entry name" value="HisK_dim/P_dom"/>
</dbReference>
<dbReference type="CDD" id="cd17546">
    <property type="entry name" value="REC_hyHK_CKI1_RcsC-like"/>
    <property type="match status" value="1"/>
</dbReference>
<dbReference type="SUPFAM" id="SSF55785">
    <property type="entry name" value="PYP-like sensor domain (PAS domain)"/>
    <property type="match status" value="2"/>
</dbReference>
<dbReference type="SUPFAM" id="SSF55874">
    <property type="entry name" value="ATPase domain of HSP90 chaperone/DNA topoisomerase II/histidine kinase"/>
    <property type="match status" value="1"/>
</dbReference>
<dbReference type="RefSeq" id="WP_210414484.1">
    <property type="nucleotide sequence ID" value="NZ_JBHILI010000001.1"/>
</dbReference>
<evidence type="ECO:0000259" key="7">
    <source>
        <dbReference type="PROSITE" id="PS50110"/>
    </source>
</evidence>
<dbReference type="Gene3D" id="3.30.450.20">
    <property type="entry name" value="PAS domain"/>
    <property type="match status" value="2"/>
</dbReference>
<dbReference type="SMART" id="SM00086">
    <property type="entry name" value="PAC"/>
    <property type="match status" value="1"/>
</dbReference>
<keyword evidence="9" id="KW-0547">Nucleotide-binding</keyword>
<dbReference type="InterPro" id="IPR013655">
    <property type="entry name" value="PAS_fold_3"/>
</dbReference>
<dbReference type="PANTHER" id="PTHR45339">
    <property type="entry name" value="HYBRID SIGNAL TRANSDUCTION HISTIDINE KINASE J"/>
    <property type="match status" value="1"/>
</dbReference>
<keyword evidence="4" id="KW-0902">Two-component regulatory system</keyword>
<evidence type="ECO:0000259" key="8">
    <source>
        <dbReference type="PROSITE" id="PS50113"/>
    </source>
</evidence>
<dbReference type="PROSITE" id="PS50110">
    <property type="entry name" value="RESPONSE_REGULATORY"/>
    <property type="match status" value="1"/>
</dbReference>
<dbReference type="Pfam" id="PF00072">
    <property type="entry name" value="Response_reg"/>
    <property type="match status" value="1"/>
</dbReference>
<feature type="domain" description="Response regulatory" evidence="7">
    <location>
        <begin position="646"/>
        <end position="765"/>
    </location>
</feature>
<feature type="domain" description="Histidine kinase" evidence="6">
    <location>
        <begin position="406"/>
        <end position="623"/>
    </location>
</feature>
<dbReference type="Pfam" id="PF00512">
    <property type="entry name" value="HisKA"/>
    <property type="match status" value="1"/>
</dbReference>
<keyword evidence="10" id="KW-1185">Reference proteome</keyword>
<dbReference type="InterPro" id="IPR011006">
    <property type="entry name" value="CheY-like_superfamily"/>
</dbReference>
<evidence type="ECO:0000259" key="6">
    <source>
        <dbReference type="PROSITE" id="PS50109"/>
    </source>
</evidence>
<dbReference type="EMBL" id="JBHILJ010000001">
    <property type="protein sequence ID" value="MFB5735701.1"/>
    <property type="molecule type" value="Genomic_DNA"/>
</dbReference>
<dbReference type="InterPro" id="IPR003594">
    <property type="entry name" value="HATPase_dom"/>
</dbReference>
<dbReference type="CDD" id="cd16922">
    <property type="entry name" value="HATPase_EvgS-ArcB-TorS-like"/>
    <property type="match status" value="1"/>
</dbReference>
<keyword evidence="3 5" id="KW-0597">Phosphoprotein</keyword>
<dbReference type="SMART" id="SM00388">
    <property type="entry name" value="HisKA"/>
    <property type="match status" value="1"/>
</dbReference>
<evidence type="ECO:0000256" key="3">
    <source>
        <dbReference type="ARBA" id="ARBA00022553"/>
    </source>
</evidence>
<evidence type="ECO:0000256" key="1">
    <source>
        <dbReference type="ARBA" id="ARBA00000085"/>
    </source>
</evidence>
<protein>
    <recommendedName>
        <fullName evidence="2">histidine kinase</fullName>
        <ecNumber evidence="2">2.7.13.3</ecNumber>
    </recommendedName>
</protein>
<dbReference type="SMART" id="SM00387">
    <property type="entry name" value="HATPase_c"/>
    <property type="match status" value="1"/>
</dbReference>
<organism evidence="9 10">
    <name type="scientific">Leptospira wolffii</name>
    <dbReference type="NCBI Taxonomy" id="409998"/>
    <lineage>
        <taxon>Bacteria</taxon>
        <taxon>Pseudomonadati</taxon>
        <taxon>Spirochaetota</taxon>
        <taxon>Spirochaetia</taxon>
        <taxon>Leptospirales</taxon>
        <taxon>Leptospiraceae</taxon>
        <taxon>Leptospira</taxon>
    </lineage>
</organism>
<dbReference type="PRINTS" id="PR00344">
    <property type="entry name" value="BCTRLSENSOR"/>
</dbReference>
<dbReference type="PROSITE" id="PS50109">
    <property type="entry name" value="HIS_KIN"/>
    <property type="match status" value="1"/>
</dbReference>
<evidence type="ECO:0000256" key="2">
    <source>
        <dbReference type="ARBA" id="ARBA00012438"/>
    </source>
</evidence>
<dbReference type="SUPFAM" id="SSF47384">
    <property type="entry name" value="Homodimeric domain of signal transducing histidine kinase"/>
    <property type="match status" value="1"/>
</dbReference>
<keyword evidence="9" id="KW-0067">ATP-binding</keyword>
<evidence type="ECO:0000313" key="9">
    <source>
        <dbReference type="EMBL" id="MFB5735701.1"/>
    </source>
</evidence>
<evidence type="ECO:0000256" key="4">
    <source>
        <dbReference type="ARBA" id="ARBA00023012"/>
    </source>
</evidence>
<dbReference type="InterPro" id="IPR001789">
    <property type="entry name" value="Sig_transdc_resp-reg_receiver"/>
</dbReference>
<dbReference type="InterPro" id="IPR000700">
    <property type="entry name" value="PAS-assoc_C"/>
</dbReference>
<dbReference type="InterPro" id="IPR036097">
    <property type="entry name" value="HisK_dim/P_sf"/>
</dbReference>
<feature type="domain" description="PAC" evidence="8">
    <location>
        <begin position="336"/>
        <end position="388"/>
    </location>
</feature>
<dbReference type="Gene3D" id="1.10.287.130">
    <property type="match status" value="1"/>
</dbReference>
<dbReference type="InterPro" id="IPR035965">
    <property type="entry name" value="PAS-like_dom_sf"/>
</dbReference>
<dbReference type="InterPro" id="IPR005467">
    <property type="entry name" value="His_kinase_dom"/>
</dbReference>
<dbReference type="Gene3D" id="3.40.50.2300">
    <property type="match status" value="1"/>
</dbReference>
<dbReference type="PANTHER" id="PTHR45339:SF1">
    <property type="entry name" value="HYBRID SIGNAL TRANSDUCTION HISTIDINE KINASE J"/>
    <property type="match status" value="1"/>
</dbReference>
<dbReference type="Pfam" id="PF08447">
    <property type="entry name" value="PAS_3"/>
    <property type="match status" value="1"/>
</dbReference>
<dbReference type="CDD" id="cd00130">
    <property type="entry name" value="PAS"/>
    <property type="match status" value="1"/>
</dbReference>
<name>A0ABV5BNK6_9LEPT</name>
<proteinExistence type="predicted"/>
<reference evidence="9 10" key="1">
    <citation type="submission" date="2024-09" db="EMBL/GenBank/DDBJ databases">
        <title>Taxonomic and Genotyping Characterization of Leptospira Strains isolated from Multiple Sources in Colombia highlights the importance of intermediate species.</title>
        <authorList>
            <person name="Torres Higuera L."/>
            <person name="Rojas Tapias D."/>
            <person name="Jimenez Velasquez S."/>
            <person name="Renjifo Ibanez C."/>
        </authorList>
    </citation>
    <scope>NUCLEOTIDE SEQUENCE [LARGE SCALE GENOMIC DNA]</scope>
    <source>
        <strain evidence="9 10">Lep080</strain>
    </source>
</reference>
<evidence type="ECO:0000256" key="5">
    <source>
        <dbReference type="PROSITE-ProRule" id="PRU00169"/>
    </source>
</evidence>
<dbReference type="InterPro" id="IPR000014">
    <property type="entry name" value="PAS"/>
</dbReference>
<comment type="caution">
    <text evidence="9">The sequence shown here is derived from an EMBL/GenBank/DDBJ whole genome shotgun (WGS) entry which is preliminary data.</text>
</comment>
<feature type="modified residue" description="4-aspartylphosphate" evidence="5">
    <location>
        <position position="697"/>
    </location>
</feature>